<evidence type="ECO:0000313" key="3">
    <source>
        <dbReference type="EMBL" id="WZJ20034.1"/>
    </source>
</evidence>
<accession>A0ABZ2XDZ1</accession>
<dbReference type="PANTHER" id="PTHR37423:SF2">
    <property type="entry name" value="MEMBRANE-BOUND LYTIC MUREIN TRANSGLYCOSYLASE C"/>
    <property type="match status" value="1"/>
</dbReference>
<dbReference type="PANTHER" id="PTHR37423">
    <property type="entry name" value="SOLUBLE LYTIC MUREIN TRANSGLYCOSYLASE-RELATED"/>
    <property type="match status" value="1"/>
</dbReference>
<reference evidence="3 4" key="1">
    <citation type="submission" date="2024-04" db="EMBL/GenBank/DDBJ databases">
        <title>Dissimilatory iodate-reducing microorganisms contribute to the enrichment of iodine in groundwater.</title>
        <authorList>
            <person name="Jiang Z."/>
        </authorList>
    </citation>
    <scope>NUCLEOTIDE SEQUENCE [LARGE SCALE GENOMIC DNA]</scope>
    <source>
        <strain evidence="3 4">NCP973</strain>
    </source>
</reference>
<dbReference type="InterPro" id="IPR008258">
    <property type="entry name" value="Transglycosylase_SLT_dom_1"/>
</dbReference>
<evidence type="ECO:0000259" key="2">
    <source>
        <dbReference type="Pfam" id="PF01464"/>
    </source>
</evidence>
<dbReference type="InterPro" id="IPR023346">
    <property type="entry name" value="Lysozyme-like_dom_sf"/>
</dbReference>
<evidence type="ECO:0000256" key="1">
    <source>
        <dbReference type="ARBA" id="ARBA00007734"/>
    </source>
</evidence>
<keyword evidence="4" id="KW-1185">Reference proteome</keyword>
<organism evidence="3 4">
    <name type="scientific">Azonexus hydrophilus</name>
    <dbReference type="NCBI Taxonomy" id="418702"/>
    <lineage>
        <taxon>Bacteria</taxon>
        <taxon>Pseudomonadati</taxon>
        <taxon>Pseudomonadota</taxon>
        <taxon>Betaproteobacteria</taxon>
        <taxon>Rhodocyclales</taxon>
        <taxon>Azonexaceae</taxon>
        <taxon>Azonexus</taxon>
    </lineage>
</organism>
<feature type="domain" description="Transglycosylase SLT" evidence="2">
    <location>
        <begin position="84"/>
        <end position="181"/>
    </location>
</feature>
<dbReference type="Gene3D" id="1.10.530.10">
    <property type="match status" value="1"/>
</dbReference>
<dbReference type="RefSeq" id="WP_341742914.1">
    <property type="nucleotide sequence ID" value="NZ_CP151406.1"/>
</dbReference>
<dbReference type="SUPFAM" id="SSF53955">
    <property type="entry name" value="Lysozyme-like"/>
    <property type="match status" value="1"/>
</dbReference>
<gene>
    <name evidence="3" type="ORF">AADV58_08655</name>
</gene>
<dbReference type="Pfam" id="PF01464">
    <property type="entry name" value="SLT"/>
    <property type="match status" value="1"/>
</dbReference>
<protein>
    <submittedName>
        <fullName evidence="3">Transglycosylase SLT domain-containing protein</fullName>
    </submittedName>
</protein>
<name>A0ABZ2XDZ1_9RHOO</name>
<comment type="similarity">
    <text evidence="1">Belongs to the transglycosylase Slt family.</text>
</comment>
<dbReference type="CDD" id="cd16894">
    <property type="entry name" value="MltD-like"/>
    <property type="match status" value="1"/>
</dbReference>
<sequence>MALSVPDVEIEPEAPAAEVTAEARTYPDIWARIREGFRLEGIDGDAEVQAVAKRFGANGIVQRIAERAGGLLYHVVDAVDARGLPMELVLVPFVESGYSLHAASHAEAHGAWQFIESTAKNYEIGIDRFRDDRRNLVVSTRAALDYLQALHAMFDDWQLAMAAYNCGERRVQNEIERARRRGVAKPGFKDIAAALPQETREYVPRILAVRRLLLDPVEYGVKLPAIPNAPQYSVVEIHRDIDVLLLARLAGLTQDELLRLNPSLKAPVIIGRHNVNLLLPPQAALRLVDNMATHVGPWVTWRMLRITRPATPQEIAERNRLSLSTVLQANPLPEGHYYEVGSTLLLPAGRQGGIDPAQAQRAVLLTRASSECMVLQTCAGDAAKVVPPATVNGLPRR</sequence>
<dbReference type="Proteomes" id="UP001479520">
    <property type="component" value="Chromosome"/>
</dbReference>
<evidence type="ECO:0000313" key="4">
    <source>
        <dbReference type="Proteomes" id="UP001479520"/>
    </source>
</evidence>
<dbReference type="EMBL" id="CP151406">
    <property type="protein sequence ID" value="WZJ20034.1"/>
    <property type="molecule type" value="Genomic_DNA"/>
</dbReference>
<proteinExistence type="inferred from homology"/>